<evidence type="ECO:0000313" key="2">
    <source>
        <dbReference type="EMBL" id="RFU86452.1"/>
    </source>
</evidence>
<dbReference type="EMBL" id="QUAK01000066">
    <property type="protein sequence ID" value="RFU86452.1"/>
    <property type="molecule type" value="Genomic_DNA"/>
</dbReference>
<sequence>MSIRCPQRPLVTGHQPRSCACGFVDNRSPQTVDRRVSTGSPAQLSTGYPQLRPGCPQDEPSSPHRCPLFGNATHLLTGSSERRHTKRAGCPVGNLGKAGDSAGEKWPSPVYRLCRTFRCPQRSLVFHRPRPQDPWTKSGL</sequence>
<dbReference type="Proteomes" id="UP000263094">
    <property type="component" value="Unassembled WGS sequence"/>
</dbReference>
<gene>
    <name evidence="2" type="ORF">DY218_12145</name>
</gene>
<evidence type="ECO:0000256" key="1">
    <source>
        <dbReference type="SAM" id="MobiDB-lite"/>
    </source>
</evidence>
<comment type="caution">
    <text evidence="2">The sequence shown here is derived from an EMBL/GenBank/DDBJ whole genome shotgun (WGS) entry which is preliminary data.</text>
</comment>
<name>A0A372M692_9ACTN</name>
<feature type="compositionally biased region" description="Polar residues" evidence="1">
    <location>
        <begin position="31"/>
        <end position="48"/>
    </location>
</feature>
<dbReference type="AlphaFoldDB" id="A0A372M692"/>
<reference evidence="2 3" key="1">
    <citation type="submission" date="2018-08" db="EMBL/GenBank/DDBJ databases">
        <title>Isolation, diversity and antifungal activity of Actinobacteria from wheat.</title>
        <authorList>
            <person name="Han C."/>
        </authorList>
    </citation>
    <scope>NUCLEOTIDE SEQUENCE [LARGE SCALE GENOMIC DNA]</scope>
    <source>
        <strain evidence="2 3">NEAU-YY421</strain>
    </source>
</reference>
<proteinExistence type="predicted"/>
<evidence type="ECO:0000313" key="3">
    <source>
        <dbReference type="Proteomes" id="UP000263094"/>
    </source>
</evidence>
<feature type="region of interest" description="Disordered" evidence="1">
    <location>
        <begin position="31"/>
        <end position="63"/>
    </location>
</feature>
<organism evidence="2 3">
    <name type="scientific">Streptomyces triticagri</name>
    <dbReference type="NCBI Taxonomy" id="2293568"/>
    <lineage>
        <taxon>Bacteria</taxon>
        <taxon>Bacillati</taxon>
        <taxon>Actinomycetota</taxon>
        <taxon>Actinomycetes</taxon>
        <taxon>Kitasatosporales</taxon>
        <taxon>Streptomycetaceae</taxon>
        <taxon>Streptomyces</taxon>
    </lineage>
</organism>
<feature type="region of interest" description="Disordered" evidence="1">
    <location>
        <begin position="78"/>
        <end position="103"/>
    </location>
</feature>
<protein>
    <submittedName>
        <fullName evidence="2">Uncharacterized protein</fullName>
    </submittedName>
</protein>
<accession>A0A372M692</accession>
<keyword evidence="3" id="KW-1185">Reference proteome</keyword>